<reference evidence="1" key="1">
    <citation type="submission" date="2020-11" db="EMBL/GenBank/DDBJ databases">
        <authorList>
            <person name="Tran Van P."/>
        </authorList>
    </citation>
    <scope>NUCLEOTIDE SEQUENCE</scope>
</reference>
<name>A0A7R9MIQ2_9ACAR</name>
<keyword evidence="2" id="KW-1185">Reference proteome</keyword>
<dbReference type="OrthoDB" id="6098064at2759"/>
<gene>
    <name evidence="1" type="ORF">ONB1V03_LOCUS17465</name>
</gene>
<dbReference type="AlphaFoldDB" id="A0A7R9MIQ2"/>
<evidence type="ECO:0000313" key="1">
    <source>
        <dbReference type="EMBL" id="CAD7660903.1"/>
    </source>
</evidence>
<dbReference type="InterPro" id="IPR037214">
    <property type="entry name" value="TROVE_dom_sf"/>
</dbReference>
<organism evidence="1">
    <name type="scientific">Oppiella nova</name>
    <dbReference type="NCBI Taxonomy" id="334625"/>
    <lineage>
        <taxon>Eukaryota</taxon>
        <taxon>Metazoa</taxon>
        <taxon>Ecdysozoa</taxon>
        <taxon>Arthropoda</taxon>
        <taxon>Chelicerata</taxon>
        <taxon>Arachnida</taxon>
        <taxon>Acari</taxon>
        <taxon>Acariformes</taxon>
        <taxon>Sarcoptiformes</taxon>
        <taxon>Oribatida</taxon>
        <taxon>Brachypylina</taxon>
        <taxon>Oppioidea</taxon>
        <taxon>Oppiidae</taxon>
        <taxon>Oppiella</taxon>
    </lineage>
</organism>
<sequence>MFCDVIRVTVVVMTSLCGVCRELSRIDRFLRTNSELNVVHFDRKSSFNAFLRPFDQRVRKAVDSPLKCVQNLWLFLQNKDEKTREEFAERVNEIVAKVGADIAPNALPRLLVALFRCQTPGAQQSPFRALAVALLCASPLIHVTDVFLFCALIGRKGISSSRAVRHALRRFYGRDFDDLRVETMLVFGQQFVVSKDWSHRDVIRVAHIPSTDRVTRLLLRLDDDSDDTLTTAERRIRVLRSPESRLEDVLSALEMTLLPPDLWMRALNTKWSRNAFVWRRLLDALPEDRFLAAIPQTISRFPNNRLLRRTLATRLAAIASTDSCFARQLSLYYCEKNHLKIDVNFMRCLRRALVSIATPDRRLRPLLVHIDPRLDTQRKYLAALQTKGRRKADLLDAMTIKDFLQVFAQSFHCFARVGGQITRWESADTPTDADFEFADTPSEWRDRPVVWFAADAALESLESLAISSDRKLIVFSLNKRKESFGFFRTNVLVVNGMDARAEPLIAHFLFGEPEVNSCIVNKC</sequence>
<accession>A0A7R9MIQ2</accession>
<dbReference type="EMBL" id="CAJPVJ010021718">
    <property type="protein sequence ID" value="CAG2178039.1"/>
    <property type="molecule type" value="Genomic_DNA"/>
</dbReference>
<evidence type="ECO:0008006" key="3">
    <source>
        <dbReference type="Google" id="ProtNLM"/>
    </source>
</evidence>
<dbReference type="Proteomes" id="UP000728032">
    <property type="component" value="Unassembled WGS sequence"/>
</dbReference>
<dbReference type="EMBL" id="OC936543">
    <property type="protein sequence ID" value="CAD7660903.1"/>
    <property type="molecule type" value="Genomic_DNA"/>
</dbReference>
<protein>
    <recommendedName>
        <fullName evidence="3">TROVE domain-containing protein</fullName>
    </recommendedName>
</protein>
<proteinExistence type="predicted"/>
<dbReference type="SUPFAM" id="SSF140864">
    <property type="entry name" value="TROVE domain-like"/>
    <property type="match status" value="1"/>
</dbReference>
<evidence type="ECO:0000313" key="2">
    <source>
        <dbReference type="Proteomes" id="UP000728032"/>
    </source>
</evidence>